<evidence type="ECO:0000256" key="4">
    <source>
        <dbReference type="ARBA" id="ARBA00022490"/>
    </source>
</evidence>
<evidence type="ECO:0000256" key="9">
    <source>
        <dbReference type="ARBA" id="ARBA00035304"/>
    </source>
</evidence>
<evidence type="ECO:0000256" key="3">
    <source>
        <dbReference type="ARBA" id="ARBA00010362"/>
    </source>
</evidence>
<reference evidence="12" key="1">
    <citation type="submission" date="2024-03" db="EMBL/GenBank/DDBJ databases">
        <authorList>
            <consortium name="ELIXIR-Norway"/>
            <consortium name="Elixir Norway"/>
        </authorList>
    </citation>
    <scope>NUCLEOTIDE SEQUENCE</scope>
</reference>
<evidence type="ECO:0000256" key="2">
    <source>
        <dbReference type="ARBA" id="ARBA00004496"/>
    </source>
</evidence>
<comment type="subcellular location">
    <subcellularLocation>
        <location evidence="2">Cytoplasm</location>
    </subcellularLocation>
    <subcellularLocation>
        <location evidence="1">Nucleus</location>
    </subcellularLocation>
</comment>
<name>A0ABP1AGL5_9BRYO</name>
<evidence type="ECO:0000256" key="8">
    <source>
        <dbReference type="ARBA" id="ARBA00023242"/>
    </source>
</evidence>
<feature type="region of interest" description="Disordered" evidence="11">
    <location>
        <begin position="364"/>
        <end position="410"/>
    </location>
</feature>
<keyword evidence="4" id="KW-0963">Cytoplasm</keyword>
<dbReference type="Proteomes" id="UP001497522">
    <property type="component" value="Chromosome 12"/>
</dbReference>
<evidence type="ECO:0000256" key="7">
    <source>
        <dbReference type="ARBA" id="ARBA00023187"/>
    </source>
</evidence>
<sequence>MEAANAHSGSVATFKTRVDDTFAALFSPSSGASFWSVSDRGIAPSGLKPSAQSRGRDEEVEVSGGSDDGDEGIDAVDDHDEEEELAAAVEEEEEGHGACAAQYERFVRLVNSRRRGRGETAGDLEAASGKRTGAVVKGLGEGGIDREWEEDLEELESDEEDGEEDADEEDDDVRRRVGKRKKIGEWEGQEKELRFRAEESPVERRQEKLEQEDLEDDDEEVRQMRQMVGMDETLDFEEEEDEYDKVAVGREGSEDRIFMGQVKDFSGTNINLVNSLPSSLPELRQTSRDARANHKAALARLEEDDREAAAAIAGVQVVDTSIERSHSKQQLIQTKLEMCLVSGRVRGHKSSKRVRFAIAEDAENERKAGRISGPHSNNASASQEPVGSQLDPVWRTDLTSSSGSVSRRSQVPDYVKHPWKYIQYTIDWSEQDDDKQNLAAFHAMRDGSSPKVSDGTPVEQQSTVEVHKPIRFTPRSLREGNVKERQDEIMKSSSDQLGIIHAVESGDRGLSLPMSIAAGLDLDRDQGGGGSSESEKGASSSSPNNVTADVKPGRIRRQYRSKGNTSDESDGN</sequence>
<feature type="compositionally biased region" description="Basic and acidic residues" evidence="11">
    <location>
        <begin position="183"/>
        <end position="211"/>
    </location>
</feature>
<feature type="compositionally biased region" description="Low complexity" evidence="11">
    <location>
        <begin position="400"/>
        <end position="409"/>
    </location>
</feature>
<feature type="compositionally biased region" description="Polar residues" evidence="11">
    <location>
        <begin position="374"/>
        <end position="386"/>
    </location>
</feature>
<accession>A0ABP1AGL5</accession>
<feature type="region of interest" description="Disordered" evidence="11">
    <location>
        <begin position="29"/>
        <end position="97"/>
    </location>
</feature>
<comment type="similarity">
    <text evidence="3">Belongs to the TSSC4 family.</text>
</comment>
<feature type="compositionally biased region" description="Acidic residues" evidence="11">
    <location>
        <begin position="67"/>
        <end position="94"/>
    </location>
</feature>
<feature type="region of interest" description="Disordered" evidence="11">
    <location>
        <begin position="520"/>
        <end position="572"/>
    </location>
</feature>
<dbReference type="PANTHER" id="PTHR13445">
    <property type="entry name" value="TUMOR SUPPRESSING SUBTRANSFERABLE CANDIDATE 4 TSSC4"/>
    <property type="match status" value="1"/>
</dbReference>
<keyword evidence="5" id="KW-0507">mRNA processing</keyword>
<comment type="function">
    <text evidence="10">Protein associated with the U5 snRNP, during its maturation and its post-splicing recycling and which is required for spliceosomal tri-snRNP complex assembly in the nucleus. Has a molecular sequestering activity and transiently hinders SNRNP200 binding sites for constitutive splicing factors that intervene later during the assembly of the spliceosome and splicing. Together with its molecular sequestering activity, may also function as a molecular adapter and placeholder, coordinating the assembly of the U5 snRNP and its association with the U4/U6 di-snRNP.</text>
</comment>
<organism evidence="12 13">
    <name type="scientific">Sphagnum jensenii</name>
    <dbReference type="NCBI Taxonomy" id="128206"/>
    <lineage>
        <taxon>Eukaryota</taxon>
        <taxon>Viridiplantae</taxon>
        <taxon>Streptophyta</taxon>
        <taxon>Embryophyta</taxon>
        <taxon>Bryophyta</taxon>
        <taxon>Sphagnophytina</taxon>
        <taxon>Sphagnopsida</taxon>
        <taxon>Sphagnales</taxon>
        <taxon>Sphagnaceae</taxon>
        <taxon>Sphagnum</taxon>
    </lineage>
</organism>
<keyword evidence="8" id="KW-0539">Nucleus</keyword>
<dbReference type="PANTHER" id="PTHR13445:SF3">
    <property type="entry name" value="U5 SMALL NUCLEAR RIBONUCLEOPROTEIN TSSC4"/>
    <property type="match status" value="1"/>
</dbReference>
<dbReference type="EMBL" id="OZ023713">
    <property type="protein sequence ID" value="CAK9861693.1"/>
    <property type="molecule type" value="Genomic_DNA"/>
</dbReference>
<feature type="region of interest" description="Disordered" evidence="11">
    <location>
        <begin position="133"/>
        <end position="220"/>
    </location>
</feature>
<evidence type="ECO:0000256" key="11">
    <source>
        <dbReference type="SAM" id="MobiDB-lite"/>
    </source>
</evidence>
<keyword evidence="7" id="KW-0508">mRNA splicing</keyword>
<proteinExistence type="inferred from homology"/>
<evidence type="ECO:0000256" key="5">
    <source>
        <dbReference type="ARBA" id="ARBA00022664"/>
    </source>
</evidence>
<evidence type="ECO:0000256" key="6">
    <source>
        <dbReference type="ARBA" id="ARBA00022728"/>
    </source>
</evidence>
<evidence type="ECO:0000313" key="12">
    <source>
        <dbReference type="EMBL" id="CAK9861693.1"/>
    </source>
</evidence>
<protein>
    <recommendedName>
        <fullName evidence="9">U5 small nuclear ribonucleoprotein TSSC4</fullName>
    </recommendedName>
</protein>
<evidence type="ECO:0000313" key="13">
    <source>
        <dbReference type="Proteomes" id="UP001497522"/>
    </source>
</evidence>
<feature type="compositionally biased region" description="Acidic residues" evidence="11">
    <location>
        <begin position="147"/>
        <end position="171"/>
    </location>
</feature>
<keyword evidence="13" id="KW-1185">Reference proteome</keyword>
<gene>
    <name evidence="12" type="ORF">CSSPJE1EN2_LOCUS4688</name>
</gene>
<evidence type="ECO:0000256" key="1">
    <source>
        <dbReference type="ARBA" id="ARBA00004123"/>
    </source>
</evidence>
<keyword evidence="6" id="KW-0747">Spliceosome</keyword>
<dbReference type="InterPro" id="IPR029338">
    <property type="entry name" value="TSSC4"/>
</dbReference>
<evidence type="ECO:0000256" key="10">
    <source>
        <dbReference type="ARBA" id="ARBA00045970"/>
    </source>
</evidence>